<organism evidence="2 3">
    <name type="scientific">Amniculicola lignicola CBS 123094</name>
    <dbReference type="NCBI Taxonomy" id="1392246"/>
    <lineage>
        <taxon>Eukaryota</taxon>
        <taxon>Fungi</taxon>
        <taxon>Dikarya</taxon>
        <taxon>Ascomycota</taxon>
        <taxon>Pezizomycotina</taxon>
        <taxon>Dothideomycetes</taxon>
        <taxon>Pleosporomycetidae</taxon>
        <taxon>Pleosporales</taxon>
        <taxon>Amniculicolaceae</taxon>
        <taxon>Amniculicola</taxon>
    </lineage>
</organism>
<keyword evidence="1" id="KW-1133">Transmembrane helix</keyword>
<proteinExistence type="predicted"/>
<keyword evidence="1" id="KW-0812">Transmembrane</keyword>
<protein>
    <submittedName>
        <fullName evidence="2">Uncharacterized protein</fullName>
    </submittedName>
</protein>
<name>A0A6A5WSL6_9PLEO</name>
<keyword evidence="1" id="KW-0472">Membrane</keyword>
<reference evidence="2" key="1">
    <citation type="journal article" date="2020" name="Stud. Mycol.">
        <title>101 Dothideomycetes genomes: a test case for predicting lifestyles and emergence of pathogens.</title>
        <authorList>
            <person name="Haridas S."/>
            <person name="Albert R."/>
            <person name="Binder M."/>
            <person name="Bloem J."/>
            <person name="Labutti K."/>
            <person name="Salamov A."/>
            <person name="Andreopoulos B."/>
            <person name="Baker S."/>
            <person name="Barry K."/>
            <person name="Bills G."/>
            <person name="Bluhm B."/>
            <person name="Cannon C."/>
            <person name="Castanera R."/>
            <person name="Culley D."/>
            <person name="Daum C."/>
            <person name="Ezra D."/>
            <person name="Gonzalez J."/>
            <person name="Henrissat B."/>
            <person name="Kuo A."/>
            <person name="Liang C."/>
            <person name="Lipzen A."/>
            <person name="Lutzoni F."/>
            <person name="Magnuson J."/>
            <person name="Mondo S."/>
            <person name="Nolan M."/>
            <person name="Ohm R."/>
            <person name="Pangilinan J."/>
            <person name="Park H.-J."/>
            <person name="Ramirez L."/>
            <person name="Alfaro M."/>
            <person name="Sun H."/>
            <person name="Tritt A."/>
            <person name="Yoshinaga Y."/>
            <person name="Zwiers L.-H."/>
            <person name="Turgeon B."/>
            <person name="Goodwin S."/>
            <person name="Spatafora J."/>
            <person name="Crous P."/>
            <person name="Grigoriev I."/>
        </authorList>
    </citation>
    <scope>NUCLEOTIDE SEQUENCE</scope>
    <source>
        <strain evidence="2">CBS 123094</strain>
    </source>
</reference>
<evidence type="ECO:0000313" key="3">
    <source>
        <dbReference type="Proteomes" id="UP000799779"/>
    </source>
</evidence>
<accession>A0A6A5WSL6</accession>
<evidence type="ECO:0000313" key="2">
    <source>
        <dbReference type="EMBL" id="KAF2002065.1"/>
    </source>
</evidence>
<evidence type="ECO:0000256" key="1">
    <source>
        <dbReference type="SAM" id="Phobius"/>
    </source>
</evidence>
<dbReference type="Proteomes" id="UP000799779">
    <property type="component" value="Unassembled WGS sequence"/>
</dbReference>
<keyword evidence="3" id="KW-1185">Reference proteome</keyword>
<sequence length="115" mass="13307">MVKFSIEVIVALILGTPTLFFTILAWWSSRRHVRRNTVSPRPTNLDDTTHRPSSFVTGNFYQPPYLHPLPSYHVNHAATLPYTAQRSWPVGFVYMDSMFRNPYLETIPLEEIVVS</sequence>
<feature type="transmembrane region" description="Helical" evidence="1">
    <location>
        <begin position="6"/>
        <end position="27"/>
    </location>
</feature>
<dbReference type="EMBL" id="ML977579">
    <property type="protein sequence ID" value="KAF2002065.1"/>
    <property type="molecule type" value="Genomic_DNA"/>
</dbReference>
<gene>
    <name evidence="2" type="ORF">P154DRAFT_150908</name>
</gene>
<dbReference type="AlphaFoldDB" id="A0A6A5WSL6"/>